<dbReference type="InterPro" id="IPR023100">
    <property type="entry name" value="D-aminoacylase_insert_dom_sf"/>
</dbReference>
<accession>A0A5R9Q2Q0</accession>
<dbReference type="RefSeq" id="WP_138480603.1">
    <property type="nucleotide sequence ID" value="NZ_PPSW01000012.1"/>
</dbReference>
<gene>
    <name evidence="2" type="ORF">C1E24_08760</name>
</gene>
<organism evidence="2 3">
    <name type="scientific">Pseudoalteromonas phenolica</name>
    <dbReference type="NCBI Taxonomy" id="161398"/>
    <lineage>
        <taxon>Bacteria</taxon>
        <taxon>Pseudomonadati</taxon>
        <taxon>Pseudomonadota</taxon>
        <taxon>Gammaproteobacteria</taxon>
        <taxon>Alteromonadales</taxon>
        <taxon>Pseudoalteromonadaceae</taxon>
        <taxon>Pseudoalteromonas</taxon>
    </lineage>
</organism>
<dbReference type="InterPro" id="IPR032466">
    <property type="entry name" value="Metal_Hydrolase"/>
</dbReference>
<dbReference type="AlphaFoldDB" id="A0A5R9Q2Q0"/>
<dbReference type="GO" id="GO:0016811">
    <property type="term" value="F:hydrolase activity, acting on carbon-nitrogen (but not peptide) bonds, in linear amides"/>
    <property type="evidence" value="ECO:0007669"/>
    <property type="project" value="InterPro"/>
</dbReference>
<comment type="caution">
    <text evidence="2">The sequence shown here is derived from an EMBL/GenBank/DDBJ whole genome shotgun (WGS) entry which is preliminary data.</text>
</comment>
<dbReference type="SUPFAM" id="SSF51556">
    <property type="entry name" value="Metallo-dependent hydrolases"/>
    <property type="match status" value="1"/>
</dbReference>
<evidence type="ECO:0000313" key="2">
    <source>
        <dbReference type="EMBL" id="TLX47431.1"/>
    </source>
</evidence>
<dbReference type="Proteomes" id="UP000309186">
    <property type="component" value="Unassembled WGS sequence"/>
</dbReference>
<dbReference type="InterPro" id="IPR013108">
    <property type="entry name" value="Amidohydro_3"/>
</dbReference>
<proteinExistence type="predicted"/>
<dbReference type="PANTHER" id="PTHR11647:SF1">
    <property type="entry name" value="COLLAPSIN RESPONSE MEDIATOR PROTEIN"/>
    <property type="match status" value="1"/>
</dbReference>
<dbReference type="Gene3D" id="3.20.20.140">
    <property type="entry name" value="Metal-dependent hydrolases"/>
    <property type="match status" value="1"/>
</dbReference>
<evidence type="ECO:0000313" key="3">
    <source>
        <dbReference type="Proteomes" id="UP000309186"/>
    </source>
</evidence>
<dbReference type="SUPFAM" id="SSF51338">
    <property type="entry name" value="Composite domain of metallo-dependent hydrolases"/>
    <property type="match status" value="1"/>
</dbReference>
<dbReference type="EMBL" id="PPSW01000012">
    <property type="protein sequence ID" value="TLX47431.1"/>
    <property type="molecule type" value="Genomic_DNA"/>
</dbReference>
<dbReference type="OrthoDB" id="9766983at2"/>
<dbReference type="CDD" id="cd01297">
    <property type="entry name" value="D-aminoacylase"/>
    <property type="match status" value="1"/>
</dbReference>
<protein>
    <submittedName>
        <fullName evidence="2">D-aminoacylase</fullName>
    </submittedName>
</protein>
<dbReference type="Gene3D" id="2.30.40.10">
    <property type="entry name" value="Urease, subunit C, domain 1"/>
    <property type="match status" value="1"/>
</dbReference>
<name>A0A5R9Q2Q0_9GAMM</name>
<reference evidence="2 3" key="1">
    <citation type="submission" date="2018-01" db="EMBL/GenBank/DDBJ databases">
        <title>Co-occurrence of chitin degradation, pigmentation and bioactivity in marine Pseudoalteromonas.</title>
        <authorList>
            <person name="Paulsen S."/>
            <person name="Gram L."/>
            <person name="Machado H."/>
        </authorList>
    </citation>
    <scope>NUCLEOTIDE SEQUENCE [LARGE SCALE GENOMIC DNA]</scope>
    <source>
        <strain evidence="2 3">S3663</strain>
    </source>
</reference>
<feature type="domain" description="Amidohydrolase 3" evidence="1">
    <location>
        <begin position="49"/>
        <end position="461"/>
    </location>
</feature>
<sequence length="491" mass="54447">MIVDTSADFIIRGARVFMDKDNPTEQLDVAVKNDIIIAIANKLTIQVKQVIDADGLVLSPGFIDVHTHDDLEVLRQPSVPAKLSQGVTTVIAGNCGISAVPTSVKSGLRDPINLLGEQNEFVYPELKDYQKAFAKAKPSVNLAMLIGHISLRAQVMDNLERTASESEIVQMQGLLKRAMSQGALGLSTGLAYYNAKQASEYEVNQLAKVVTPFDGLYTTHLRTEFQGIIDAMDEAFATAKQAELPLVISHIKCAGKENWGRSEEVLAHFEQQKQHQHIGCDCYPYAASSSTLDLKQVNEDTDIFITWSESFPDMAKQHLKDIAQKWELTQLEAAKRLQPAGAVYHCMQESDVQTFLGYEHSMVGSDGLPCDPHPHPRLWGTFPRVLGHYCRDEQLLSLELALHKMTALPASHFKLQKRGKIEVGYFADLVLFDPEKIIDNASYSEPKQSASGIQAVWVNGVESFNAMQCCHAHAPEGRAGRFLTRHNHKNN</sequence>
<dbReference type="PANTHER" id="PTHR11647">
    <property type="entry name" value="HYDRANTOINASE/DIHYDROPYRIMIDINASE FAMILY MEMBER"/>
    <property type="match status" value="1"/>
</dbReference>
<evidence type="ECO:0000259" key="1">
    <source>
        <dbReference type="Pfam" id="PF07969"/>
    </source>
</evidence>
<dbReference type="Gene3D" id="3.30.1490.130">
    <property type="entry name" value="D-aminoacylase. Domain 3"/>
    <property type="match status" value="1"/>
</dbReference>
<dbReference type="Pfam" id="PF07969">
    <property type="entry name" value="Amidohydro_3"/>
    <property type="match status" value="1"/>
</dbReference>
<dbReference type="InterPro" id="IPR011059">
    <property type="entry name" value="Metal-dep_hydrolase_composite"/>
</dbReference>
<dbReference type="InterPro" id="IPR050378">
    <property type="entry name" value="Metallo-dep_Hydrolases_sf"/>
</dbReference>